<feature type="signal peptide" evidence="1">
    <location>
        <begin position="1"/>
        <end position="25"/>
    </location>
</feature>
<reference evidence="3 4" key="1">
    <citation type="journal article" date="2014" name="World J. Microbiol. Biotechnol.">
        <title>Biodiversity and physiological characteristics of Antarctic and Arctic lichens-associated bacteria.</title>
        <authorList>
            <person name="Lee Y.M."/>
            <person name="Kim E.H."/>
            <person name="Lee H.K."/>
            <person name="Hong S.G."/>
        </authorList>
    </citation>
    <scope>NUCLEOTIDE SEQUENCE [LARGE SCALE GENOMIC DNA]</scope>
    <source>
        <strain evidence="3 4">PAMC 26569</strain>
    </source>
</reference>
<dbReference type="RefSeq" id="WP_171833171.1">
    <property type="nucleotide sequence ID" value="NZ_CP053708.1"/>
</dbReference>
<dbReference type="CDD" id="cd09604">
    <property type="entry name" value="M1_APN_like"/>
    <property type="match status" value="1"/>
</dbReference>
<dbReference type="Gene3D" id="1.10.390.10">
    <property type="entry name" value="Neutral Protease Domain 2"/>
    <property type="match status" value="1"/>
</dbReference>
<dbReference type="InterPro" id="IPR014782">
    <property type="entry name" value="Peptidase_M1_dom"/>
</dbReference>
<proteinExistence type="predicted"/>
<dbReference type="GO" id="GO:0008270">
    <property type="term" value="F:zinc ion binding"/>
    <property type="evidence" value="ECO:0007669"/>
    <property type="project" value="InterPro"/>
</dbReference>
<dbReference type="AlphaFoldDB" id="A0A6M8HSV2"/>
<dbReference type="SUPFAM" id="SSF55486">
    <property type="entry name" value="Metalloproteases ('zincins'), catalytic domain"/>
    <property type="match status" value="1"/>
</dbReference>
<sequence>MRLIQLALLPALLCSTAWTTTAAFAEPSGPPAIAPVPHDDPAAPDPAVIFAPFEKGNQPNATRSGSGLPGPGYWQNRADYTIAASIETGPHVLHGSETIAYTNNSSDPLDVLWVQLDQNIYRADARARFSSRYFNGHTTDGDVIESVSVEPAKGGMPVPVPFLISDTRMQVRLPASLAPHGGRLRLHIAWHHTVPGSWGGRTAVTPTSNGDIYEMGQWFPRMAVYDDLRGWDTSPYLGQEFYLEYGDIDYSVTVPWNFIVQGSGALLNPGQVLTATERARLAQAATSDRTVMIRSPAEVTDPASRPTRSGSQTWHFRMQNTRDVAFAASAAFAWDAARLNLPPVSPAPGAKPIPRLAMSIYPVEAAANWTRSTEYVKHAIEYFSRQWYPFPWPNAINLAGHGAGMEYPGMAFDGIKDHGKELFWITTHELGHNWFPMIVGSNERRDAFMDEGFNTFIDVYASDHFNHGEYAPKRDPEYAPGGGNPADEIIPWLKDPKAPTLLEPPDLVVETYRHPITYFKGSLGLVLLREQILGPDRFDPAFRRYIAAWAYKHPTPYDFFRFMSSEGGENLSWWWRGWYEHNWTLDMGITGTSYPDNDPDHGVTIALHNKGWLLMPATLLVTSADGTATRATVPVEAWMQGNKTSITLPTHGAIRSVVLDPDLKLPDTDRSDNIFDPKP</sequence>
<feature type="chain" id="PRO_5026976593" evidence="1">
    <location>
        <begin position="26"/>
        <end position="679"/>
    </location>
</feature>
<dbReference type="Pfam" id="PF01433">
    <property type="entry name" value="Peptidase_M1"/>
    <property type="match status" value="1"/>
</dbReference>
<organism evidence="3 4">
    <name type="scientific">Lichenicola cladoniae</name>
    <dbReference type="NCBI Taxonomy" id="1484109"/>
    <lineage>
        <taxon>Bacteria</taxon>
        <taxon>Pseudomonadati</taxon>
        <taxon>Pseudomonadota</taxon>
        <taxon>Alphaproteobacteria</taxon>
        <taxon>Acetobacterales</taxon>
        <taxon>Acetobacteraceae</taxon>
        <taxon>Lichenicola</taxon>
    </lineage>
</organism>
<protein>
    <submittedName>
        <fullName evidence="3">M1 family metallopeptidase</fullName>
    </submittedName>
</protein>
<dbReference type="GO" id="GO:0008237">
    <property type="term" value="F:metallopeptidase activity"/>
    <property type="evidence" value="ECO:0007669"/>
    <property type="project" value="InterPro"/>
</dbReference>
<accession>A0A6M8HSV2</accession>
<evidence type="ECO:0000256" key="1">
    <source>
        <dbReference type="SAM" id="SignalP"/>
    </source>
</evidence>
<dbReference type="Proteomes" id="UP000500767">
    <property type="component" value="Chromosome"/>
</dbReference>
<dbReference type="EMBL" id="CP053708">
    <property type="protein sequence ID" value="QKE91305.1"/>
    <property type="molecule type" value="Genomic_DNA"/>
</dbReference>
<keyword evidence="1" id="KW-0732">Signal</keyword>
<name>A0A6M8HSV2_9PROT</name>
<evidence type="ECO:0000259" key="2">
    <source>
        <dbReference type="Pfam" id="PF01433"/>
    </source>
</evidence>
<gene>
    <name evidence="3" type="ORF">HN018_15745</name>
</gene>
<dbReference type="InterPro" id="IPR027268">
    <property type="entry name" value="Peptidase_M4/M1_CTD_sf"/>
</dbReference>
<evidence type="ECO:0000313" key="4">
    <source>
        <dbReference type="Proteomes" id="UP000500767"/>
    </source>
</evidence>
<keyword evidence="4" id="KW-1185">Reference proteome</keyword>
<dbReference type="KEGG" id="lck:HN018_15745"/>
<feature type="domain" description="Peptidase M1 membrane alanine aminopeptidase" evidence="2">
    <location>
        <begin position="420"/>
        <end position="578"/>
    </location>
</feature>
<evidence type="ECO:0000313" key="3">
    <source>
        <dbReference type="EMBL" id="QKE91305.1"/>
    </source>
</evidence>